<dbReference type="KEGG" id="anf:AQPE_3972"/>
<sequence>MFDTTLECLSNYQSKWEPITAIGLLKEKLGVNIALIRDLNKKKSSSLSNPVTAGKDKTKELLEESIEVLGGIVISYAEATGQKELLQKVKLLTKSFARKRETDIEPKVTTFLDLVRELQPQLGGYALTEDMLAEAETLCTQFVSMVGAPRKITVQSSSANSEVDNLVSETKKMLTNQLDNLMLRFRTRESEFYNAYCQARSVVEPASHPREKQVDEQQPT</sequence>
<evidence type="ECO:0000313" key="2">
    <source>
        <dbReference type="Proteomes" id="UP001193389"/>
    </source>
</evidence>
<gene>
    <name evidence="1" type="ORF">AQPE_3972</name>
</gene>
<accession>A0A5K7SEV9</accession>
<evidence type="ECO:0000313" key="1">
    <source>
        <dbReference type="EMBL" id="BBE19784.1"/>
    </source>
</evidence>
<dbReference type="EMBL" id="AP018694">
    <property type="protein sequence ID" value="BBE19784.1"/>
    <property type="molecule type" value="Genomic_DNA"/>
</dbReference>
<dbReference type="AlphaFoldDB" id="A0A5K7SEV9"/>
<organism evidence="1 2">
    <name type="scientific">Aquipluma nitroreducens</name>
    <dbReference type="NCBI Taxonomy" id="2010828"/>
    <lineage>
        <taxon>Bacteria</taxon>
        <taxon>Pseudomonadati</taxon>
        <taxon>Bacteroidota</taxon>
        <taxon>Bacteroidia</taxon>
        <taxon>Marinilabiliales</taxon>
        <taxon>Prolixibacteraceae</taxon>
        <taxon>Aquipluma</taxon>
    </lineage>
</organism>
<keyword evidence="2" id="KW-1185">Reference proteome</keyword>
<proteinExistence type="predicted"/>
<dbReference type="Proteomes" id="UP001193389">
    <property type="component" value="Chromosome"/>
</dbReference>
<name>A0A5K7SEV9_9BACT</name>
<protein>
    <submittedName>
        <fullName evidence="1">Uncharacterized protein</fullName>
    </submittedName>
</protein>
<reference evidence="1" key="1">
    <citation type="journal article" date="2020" name="Int. J. Syst. Evol. Microbiol.">
        <title>Aquipluma nitroreducens gen. nov. sp. nov., a novel facultatively anaerobic bacterium isolated from a freshwater lake.</title>
        <authorList>
            <person name="Watanabe M."/>
            <person name="Kojima H."/>
            <person name="Fukui M."/>
        </authorList>
    </citation>
    <scope>NUCLEOTIDE SEQUENCE</scope>
    <source>
        <strain evidence="1">MeG22</strain>
    </source>
</reference>